<evidence type="ECO:0000256" key="1">
    <source>
        <dbReference type="ARBA" id="ARBA00004613"/>
    </source>
</evidence>
<evidence type="ECO:0000256" key="4">
    <source>
        <dbReference type="ARBA" id="ARBA00022729"/>
    </source>
</evidence>
<keyword evidence="5" id="KW-1015">Disulfide bond</keyword>
<comment type="subcellular location">
    <subcellularLocation>
        <location evidence="1">Secreted</location>
    </subcellularLocation>
</comment>
<keyword evidence="9" id="KW-1185">Reference proteome</keyword>
<evidence type="ECO:0000256" key="2">
    <source>
        <dbReference type="ARBA" id="ARBA00006370"/>
    </source>
</evidence>
<evidence type="ECO:0000256" key="5">
    <source>
        <dbReference type="ARBA" id="ARBA00023157"/>
    </source>
</evidence>
<keyword evidence="4 6" id="KW-0732">Signal</keyword>
<dbReference type="InParanoid" id="A0A6L2PJI0"/>
<dbReference type="InterPro" id="IPR003172">
    <property type="entry name" value="ML_dom"/>
</dbReference>
<dbReference type="SUPFAM" id="SSF81296">
    <property type="entry name" value="E set domains"/>
    <property type="match status" value="1"/>
</dbReference>
<dbReference type="OrthoDB" id="4937502at2759"/>
<evidence type="ECO:0000256" key="3">
    <source>
        <dbReference type="ARBA" id="ARBA00022525"/>
    </source>
</evidence>
<evidence type="ECO:0000259" key="7">
    <source>
        <dbReference type="SMART" id="SM00737"/>
    </source>
</evidence>
<protein>
    <recommendedName>
        <fullName evidence="7">MD-2-related lipid-recognition domain-containing protein</fullName>
    </recommendedName>
</protein>
<dbReference type="FunCoup" id="A0A6L2PJI0">
    <property type="interactions" value="622"/>
</dbReference>
<dbReference type="GO" id="GO:0005576">
    <property type="term" value="C:extracellular region"/>
    <property type="evidence" value="ECO:0007669"/>
    <property type="project" value="UniProtKB-SubCell"/>
</dbReference>
<organism evidence="8 9">
    <name type="scientific">Coptotermes formosanus</name>
    <name type="common">Formosan subterranean termite</name>
    <dbReference type="NCBI Taxonomy" id="36987"/>
    <lineage>
        <taxon>Eukaryota</taxon>
        <taxon>Metazoa</taxon>
        <taxon>Ecdysozoa</taxon>
        <taxon>Arthropoda</taxon>
        <taxon>Hexapoda</taxon>
        <taxon>Insecta</taxon>
        <taxon>Pterygota</taxon>
        <taxon>Neoptera</taxon>
        <taxon>Polyneoptera</taxon>
        <taxon>Dictyoptera</taxon>
        <taxon>Blattodea</taxon>
        <taxon>Blattoidea</taxon>
        <taxon>Termitoidae</taxon>
        <taxon>Rhinotermitidae</taxon>
        <taxon>Coptotermes</taxon>
    </lineage>
</organism>
<dbReference type="Gene3D" id="2.60.40.770">
    <property type="match status" value="1"/>
</dbReference>
<name>A0A6L2PJI0_COPFO</name>
<dbReference type="SMART" id="SM00737">
    <property type="entry name" value="ML"/>
    <property type="match status" value="1"/>
</dbReference>
<dbReference type="Proteomes" id="UP000502823">
    <property type="component" value="Unassembled WGS sequence"/>
</dbReference>
<dbReference type="FunFam" id="2.60.40.770:FF:000001">
    <property type="entry name" value="NPC intracellular cholesterol transporter 2"/>
    <property type="match status" value="1"/>
</dbReference>
<comment type="caution">
    <text evidence="8">The sequence shown here is derived from an EMBL/GenBank/DDBJ whole genome shotgun (WGS) entry which is preliminary data.</text>
</comment>
<evidence type="ECO:0000313" key="8">
    <source>
        <dbReference type="EMBL" id="GFG32564.1"/>
    </source>
</evidence>
<dbReference type="PANTHER" id="PTHR11306">
    <property type="entry name" value="NIEMANN PICK TYPE C2 PROTEIN NPC2-RELATED"/>
    <property type="match status" value="1"/>
</dbReference>
<feature type="chain" id="PRO_5026793528" description="MD-2-related lipid-recognition domain-containing protein" evidence="6">
    <location>
        <begin position="21"/>
        <end position="150"/>
    </location>
</feature>
<dbReference type="AlphaFoldDB" id="A0A6L2PJI0"/>
<dbReference type="Pfam" id="PF02221">
    <property type="entry name" value="E1_DerP2_DerF2"/>
    <property type="match status" value="1"/>
</dbReference>
<comment type="similarity">
    <text evidence="2">Belongs to the NPC2 family.</text>
</comment>
<evidence type="ECO:0000256" key="6">
    <source>
        <dbReference type="SAM" id="SignalP"/>
    </source>
</evidence>
<feature type="signal peptide" evidence="6">
    <location>
        <begin position="1"/>
        <end position="20"/>
    </location>
</feature>
<accession>A0A6L2PJI0</accession>
<feature type="domain" description="MD-2-related lipid-recognition" evidence="7">
    <location>
        <begin position="23"/>
        <end position="147"/>
    </location>
</feature>
<dbReference type="EMBL" id="BLKM01008141">
    <property type="protein sequence ID" value="GFG32564.1"/>
    <property type="molecule type" value="Genomic_DNA"/>
</dbReference>
<dbReference type="InterPro" id="IPR014756">
    <property type="entry name" value="Ig_E-set"/>
</dbReference>
<dbReference type="InterPro" id="IPR039670">
    <property type="entry name" value="NPC2-like"/>
</dbReference>
<evidence type="ECO:0000313" key="9">
    <source>
        <dbReference type="Proteomes" id="UP000502823"/>
    </source>
</evidence>
<reference evidence="9" key="1">
    <citation type="submission" date="2020-01" db="EMBL/GenBank/DDBJ databases">
        <title>Draft genome sequence of the Termite Coptotermes fromosanus.</title>
        <authorList>
            <person name="Itakura S."/>
            <person name="Yosikawa Y."/>
            <person name="Umezawa K."/>
        </authorList>
    </citation>
    <scope>NUCLEOTIDE SEQUENCE [LARGE SCALE GENOMIC DNA]</scope>
</reference>
<dbReference type="CDD" id="cd00916">
    <property type="entry name" value="Npc2_like"/>
    <property type="match status" value="1"/>
</dbReference>
<sequence>MKHVTFITVVWGLMLPSIFSFHIQDCGSKAGSFTNVTISSCEGTDPVCVLKKNSSVTLDIYFTTSVTDNNVTAEVHGIIQGLPIPWPLPDPNACHSSGLTCPLQPGNNYHYTATFPVLKSYPRIHLEVKWELKNESGNDVVCALFPVRIM</sequence>
<dbReference type="InterPro" id="IPR033916">
    <property type="entry name" value="ML_Npc2-like"/>
</dbReference>
<proteinExistence type="inferred from homology"/>
<dbReference type="PANTHER" id="PTHR11306:SF68">
    <property type="entry name" value="NPC INTRACELLULAR CHOLESTEROL TRANSPORTER 2"/>
    <property type="match status" value="1"/>
</dbReference>
<gene>
    <name evidence="8" type="ORF">Cfor_12345</name>
</gene>
<dbReference type="GO" id="GO:0032367">
    <property type="term" value="P:intracellular cholesterol transport"/>
    <property type="evidence" value="ECO:0007669"/>
    <property type="project" value="InterPro"/>
</dbReference>
<dbReference type="GO" id="GO:0032934">
    <property type="term" value="F:sterol binding"/>
    <property type="evidence" value="ECO:0007669"/>
    <property type="project" value="InterPro"/>
</dbReference>
<keyword evidence="3" id="KW-0964">Secreted</keyword>